<organism evidence="3 4">
    <name type="scientific">Cryomyces minteri</name>
    <dbReference type="NCBI Taxonomy" id="331657"/>
    <lineage>
        <taxon>Eukaryota</taxon>
        <taxon>Fungi</taxon>
        <taxon>Dikarya</taxon>
        <taxon>Ascomycota</taxon>
        <taxon>Pezizomycotina</taxon>
        <taxon>Dothideomycetes</taxon>
        <taxon>Dothideomycetes incertae sedis</taxon>
        <taxon>Cryomyces</taxon>
    </lineage>
</organism>
<feature type="region of interest" description="Disordered" evidence="1">
    <location>
        <begin position="660"/>
        <end position="688"/>
    </location>
</feature>
<feature type="compositionally biased region" description="Basic and acidic residues" evidence="1">
    <location>
        <begin position="1051"/>
        <end position="1061"/>
    </location>
</feature>
<feature type="compositionally biased region" description="Low complexity" evidence="1">
    <location>
        <begin position="585"/>
        <end position="600"/>
    </location>
</feature>
<feature type="compositionally biased region" description="Polar residues" evidence="1">
    <location>
        <begin position="570"/>
        <end position="582"/>
    </location>
</feature>
<protein>
    <recommendedName>
        <fullName evidence="2">Meiotically up-regulated protein Msb1/Mug8 domain-containing protein</fullName>
    </recommendedName>
</protein>
<dbReference type="CDD" id="cd04401">
    <property type="entry name" value="RhoGAP_fMSB1"/>
    <property type="match status" value="1"/>
</dbReference>
<dbReference type="STRING" id="331657.A0A4U0WKG0"/>
<dbReference type="PANTHER" id="PTHR28093:SF1">
    <property type="entry name" value="MORPHOGENESIS-RELATED PROTEIN MSB1"/>
    <property type="match status" value="1"/>
</dbReference>
<keyword evidence="4" id="KW-1185">Reference proteome</keyword>
<dbReference type="Proteomes" id="UP000308768">
    <property type="component" value="Unassembled WGS sequence"/>
</dbReference>
<evidence type="ECO:0000256" key="1">
    <source>
        <dbReference type="SAM" id="MobiDB-lite"/>
    </source>
</evidence>
<name>A0A4U0WKG0_9PEZI</name>
<dbReference type="InterPro" id="IPR037508">
    <property type="entry name" value="Msb1/Mug8"/>
</dbReference>
<dbReference type="EMBL" id="NAJN01001507">
    <property type="protein sequence ID" value="TKA62756.1"/>
    <property type="molecule type" value="Genomic_DNA"/>
</dbReference>
<accession>A0A4U0WKG0</accession>
<evidence type="ECO:0000313" key="4">
    <source>
        <dbReference type="Proteomes" id="UP000308768"/>
    </source>
</evidence>
<feature type="region of interest" description="Disordered" evidence="1">
    <location>
        <begin position="985"/>
        <end position="1088"/>
    </location>
</feature>
<feature type="domain" description="Meiotically up-regulated protein Msb1/Mug8" evidence="2">
    <location>
        <begin position="48"/>
        <end position="520"/>
    </location>
</feature>
<feature type="region of interest" description="Disordered" evidence="1">
    <location>
        <begin position="386"/>
        <end position="410"/>
    </location>
</feature>
<reference evidence="3 4" key="1">
    <citation type="submission" date="2017-03" db="EMBL/GenBank/DDBJ databases">
        <title>Genomes of endolithic fungi from Antarctica.</title>
        <authorList>
            <person name="Coleine C."/>
            <person name="Masonjones S."/>
            <person name="Stajich J.E."/>
        </authorList>
    </citation>
    <scope>NUCLEOTIDE SEQUENCE [LARGE SCALE GENOMIC DNA]</scope>
    <source>
        <strain evidence="3 4">CCFEE 5187</strain>
    </source>
</reference>
<feature type="region of interest" description="Disordered" evidence="1">
    <location>
        <begin position="553"/>
        <end position="622"/>
    </location>
</feature>
<dbReference type="OrthoDB" id="3362494at2759"/>
<evidence type="ECO:0000259" key="2">
    <source>
        <dbReference type="Pfam" id="PF08101"/>
    </source>
</evidence>
<proteinExistence type="predicted"/>
<feature type="compositionally biased region" description="Polar residues" evidence="1">
    <location>
        <begin position="874"/>
        <end position="897"/>
    </location>
</feature>
<dbReference type="PANTHER" id="PTHR28093">
    <property type="entry name" value="MORPHOGENESIS-RELATED PROTEIN MSB1"/>
    <property type="match status" value="1"/>
</dbReference>
<feature type="compositionally biased region" description="Basic and acidic residues" evidence="1">
    <location>
        <begin position="604"/>
        <end position="619"/>
    </location>
</feature>
<feature type="compositionally biased region" description="Pro residues" evidence="1">
    <location>
        <begin position="923"/>
        <end position="934"/>
    </location>
</feature>
<feature type="compositionally biased region" description="Polar residues" evidence="1">
    <location>
        <begin position="674"/>
        <end position="683"/>
    </location>
</feature>
<feature type="compositionally biased region" description="Low complexity" evidence="1">
    <location>
        <begin position="1062"/>
        <end position="1073"/>
    </location>
</feature>
<gene>
    <name evidence="3" type="ORF">B0A49_10457</name>
</gene>
<feature type="region of interest" description="Disordered" evidence="1">
    <location>
        <begin position="752"/>
        <end position="942"/>
    </location>
</feature>
<feature type="region of interest" description="Disordered" evidence="1">
    <location>
        <begin position="708"/>
        <end position="735"/>
    </location>
</feature>
<sequence length="1117" mass="123670">MPFFATVFKGRDGTAMPYKTKKHIVHIEERPVAVPKPRWEDAWAREEINPEDVRELIHACTQEMKSRAEALDTPFLLLPFRPASNPSAARNFIQKFFRSRYEGGTQCVGDGLRQELRLTEPMVLCSIMKWCWSRLPGGVVTWSVYELFRTGEQDSIMARNSFNAFIPLTVESESRKEIIFDFFDLIAAIAARGKTNGLGGRKLSRMAGWWAFDHINTEKGFEGGYRSWARAADATSHLFFAYLRSLSPESVPGMSGVSALPRSLQTLVSQTEYPPETPMLMQTNTTKVIMMVDSVSPKPFTLLRRAKHFEYRDVDRALQQFSAFEDPMQALTEECRRVLKCIASANQSPERHSEVAPGLPDASWSQFQDMGFAGFTETSPGAEGFRHGQGLQGLRAGPRSHASGHARPTTPSWADFMSAGFADERNAGSAALVLPTDDILPPFGGARTASPQSHTSVSEDDLEPGELASITQLMLDETFWWVWMTSLAGEEPTERKAAFGRCALIETNIQGARWLVMEEQVKGASPGPEEGAYIAEKKGRFSFTKRTRIGRWKSPEKRALPTKEEPYDRTTPTTPMNKSSIGPDQYARIQATAAALAQKQRSGQLDRDRQRRGRLDDTMSTKTNSIFTLQPVIADEAGPAMMWANEFDKDAIRAKYLGDNFAGTGTSRERLTEPATSSYSAASSDPALHDLVSSAVPRRMSDRELPALPQHEEESPTVEQDSVAQQEPLAPPLHPLKGLIVDELPTEGDVEELDTARIPPPAIGPTEEIRSVNGGSEKEAPSPPPKPRVIGRKPVPRTGRINEHPAFRQKPLEEPITALPEMSPAERSMRKAWEPDASSPESLEKESPLVKVKRPGGGGFRRLFSQRKADLTARSATPQSSGPDFSLQVQPQSSISRRISMLRKRSSPTVTPLADIPYVSAMPPSPVPTEPDAPIPDAYYADSAPNLSHVDSAEQRHADDAYSKFAHGPLAVSAVTLPRESIEDPQANMTFPQFKTRAAQLLHPQRDSSEAPAGEYAPPTEHDNDAESETSFELKHQTSFPADRWAQIRKNAAERAARMSEEQQSQQSRPSQSGRTDDGETSGEETIEARVARIKARVAELTKNMDVPNNVTTYTRQ</sequence>
<evidence type="ECO:0000313" key="3">
    <source>
        <dbReference type="EMBL" id="TKA62756.1"/>
    </source>
</evidence>
<feature type="compositionally biased region" description="Basic and acidic residues" evidence="1">
    <location>
        <begin position="800"/>
        <end position="813"/>
    </location>
</feature>
<dbReference type="Pfam" id="PF08101">
    <property type="entry name" value="Msb1-Mug8_dom"/>
    <property type="match status" value="1"/>
</dbReference>
<dbReference type="InterPro" id="IPR012965">
    <property type="entry name" value="Msb1/Mug8_dom"/>
</dbReference>
<feature type="compositionally biased region" description="Basic and acidic residues" evidence="1">
    <location>
        <begin position="553"/>
        <end position="568"/>
    </location>
</feature>
<dbReference type="AlphaFoldDB" id="A0A4U0WKG0"/>
<comment type="caution">
    <text evidence="3">The sequence shown here is derived from an EMBL/GenBank/DDBJ whole genome shotgun (WGS) entry which is preliminary data.</text>
</comment>